<dbReference type="CDD" id="cd07709">
    <property type="entry name" value="flavodiiron_proteins_MBL-fold"/>
    <property type="match status" value="1"/>
</dbReference>
<evidence type="ECO:0000313" key="4">
    <source>
        <dbReference type="EMBL" id="NBI34160.1"/>
    </source>
</evidence>
<dbReference type="InterPro" id="IPR045761">
    <property type="entry name" value="ODP_dom"/>
</dbReference>
<accession>A0A7C9JD55</accession>
<dbReference type="InterPro" id="IPR016440">
    <property type="entry name" value="Rubredoxin-O_OxRdtase"/>
</dbReference>
<dbReference type="GO" id="GO:0046872">
    <property type="term" value="F:metal ion binding"/>
    <property type="evidence" value="ECO:0007669"/>
    <property type="project" value="InterPro"/>
</dbReference>
<dbReference type="Pfam" id="PF00258">
    <property type="entry name" value="Flavodoxin_1"/>
    <property type="match status" value="1"/>
</dbReference>
<feature type="domain" description="Flavodoxin-like" evidence="3">
    <location>
        <begin position="250"/>
        <end position="385"/>
    </location>
</feature>
<dbReference type="PANTHER" id="PTHR43717">
    <property type="entry name" value="ANAEROBIC NITRIC OXIDE REDUCTASE FLAVORUBREDOXIN"/>
    <property type="match status" value="1"/>
</dbReference>
<dbReference type="InterPro" id="IPR036866">
    <property type="entry name" value="RibonucZ/Hydroxyglut_hydro"/>
</dbReference>
<comment type="cofactor">
    <cofactor evidence="1">
        <name>FMN</name>
        <dbReference type="ChEBI" id="CHEBI:58210"/>
    </cofactor>
</comment>
<comment type="similarity">
    <text evidence="2">In the N-terminal section; belongs to the zinc metallo-hydrolase group 3 family.</text>
</comment>
<organism evidence="4">
    <name type="scientific">Muribaculaceae bacterium Z82</name>
    <dbReference type="NCBI Taxonomy" id="2304548"/>
    <lineage>
        <taxon>Bacteria</taxon>
        <taxon>Pseudomonadati</taxon>
        <taxon>Bacteroidota</taxon>
        <taxon>Bacteroidia</taxon>
        <taxon>Bacteroidales</taxon>
        <taxon>Muribaculaceae</taxon>
    </lineage>
</organism>
<dbReference type="SUPFAM" id="SSF52218">
    <property type="entry name" value="Flavoproteins"/>
    <property type="match status" value="1"/>
</dbReference>
<dbReference type="PIRSF" id="PIRSF005243">
    <property type="entry name" value="ROO"/>
    <property type="match status" value="1"/>
</dbReference>
<dbReference type="PROSITE" id="PS00201">
    <property type="entry name" value="FLAVODOXIN"/>
    <property type="match status" value="1"/>
</dbReference>
<evidence type="ECO:0000256" key="2">
    <source>
        <dbReference type="ARBA" id="ARBA00007121"/>
    </source>
</evidence>
<dbReference type="GO" id="GO:0016491">
    <property type="term" value="F:oxidoreductase activity"/>
    <property type="evidence" value="ECO:0007669"/>
    <property type="project" value="InterPro"/>
</dbReference>
<dbReference type="Gene3D" id="3.40.50.360">
    <property type="match status" value="1"/>
</dbReference>
<dbReference type="EMBL" id="QWKH01000016">
    <property type="protein sequence ID" value="NBI34160.1"/>
    <property type="molecule type" value="Genomic_DNA"/>
</dbReference>
<dbReference type="Gene3D" id="3.60.15.10">
    <property type="entry name" value="Ribonuclease Z/Hydroxyacylglutathione hydrolase-like"/>
    <property type="match status" value="1"/>
</dbReference>
<sequence length="392" mass="43291">MLEAVRIAPDVYWVGAIDWNERNFHGYTTERGTTYNAYLIMDEHVTLVDSCKAPFADDLVQRVASVVDLSCIEYLIANHGEMDHSGALPRLRELAPNAKIVCSAPQGQKSLEAFYGDLGFTGVKTGDTLCIGKRTLKFVQVPMVHWPDSMVTYSAYDRILFSNDAFGQHLASSERFDDEAGFHQVMYQAQKYYANIVMPYGRQVRAALDALAGLDASMIAPAHGVVWRSHVADILKAYGQWSRNVSRQEALVVYDSMWGTTEAMAKQICETFIELGIPAKLLDLKANHISDIMADVLTSRYLAVGSPTLNSSMMPTVASFLCYLGGLAPKERVGLAFGSYGWAPLGPKKVDAALREAGFLMPDGPFARQWTEDEAGLSDLCDQVAVYIESQR</sequence>
<dbReference type="SMART" id="SM00849">
    <property type="entry name" value="Lactamase_B"/>
    <property type="match status" value="1"/>
</dbReference>
<protein>
    <submittedName>
        <fullName evidence="4">FprA family A-type flavoprotein</fullName>
    </submittedName>
</protein>
<name>A0A7C9JD55_9BACT</name>
<dbReference type="PROSITE" id="PS50902">
    <property type="entry name" value="FLAVODOXIN_LIKE"/>
    <property type="match status" value="1"/>
</dbReference>
<reference evidence="4" key="1">
    <citation type="submission" date="2018-08" db="EMBL/GenBank/DDBJ databases">
        <title>Murine metabolic-syndrome-specific gut microbial biobank.</title>
        <authorList>
            <person name="Liu C."/>
        </authorList>
    </citation>
    <scope>NUCLEOTIDE SEQUENCE [LARGE SCALE GENOMIC DNA]</scope>
    <source>
        <strain evidence="4">Z82</strain>
    </source>
</reference>
<dbReference type="InterPro" id="IPR001226">
    <property type="entry name" value="Flavodoxin_CS"/>
</dbReference>
<dbReference type="AlphaFoldDB" id="A0A7C9JD55"/>
<dbReference type="InterPro" id="IPR008254">
    <property type="entry name" value="Flavodoxin/NO_synth"/>
</dbReference>
<dbReference type="GO" id="GO:0010181">
    <property type="term" value="F:FMN binding"/>
    <property type="evidence" value="ECO:0007669"/>
    <property type="project" value="InterPro"/>
</dbReference>
<dbReference type="PANTHER" id="PTHR43717:SF1">
    <property type="entry name" value="ANAEROBIC NITRIC OXIDE REDUCTASE FLAVORUBREDOXIN"/>
    <property type="match status" value="1"/>
</dbReference>
<dbReference type="InterPro" id="IPR001279">
    <property type="entry name" value="Metallo-B-lactamas"/>
</dbReference>
<evidence type="ECO:0000256" key="1">
    <source>
        <dbReference type="ARBA" id="ARBA00001917"/>
    </source>
</evidence>
<dbReference type="InterPro" id="IPR029039">
    <property type="entry name" value="Flavoprotein-like_sf"/>
</dbReference>
<dbReference type="GO" id="GO:0009055">
    <property type="term" value="F:electron transfer activity"/>
    <property type="evidence" value="ECO:0007669"/>
    <property type="project" value="InterPro"/>
</dbReference>
<comment type="caution">
    <text evidence="4">The sequence shown here is derived from an EMBL/GenBank/DDBJ whole genome shotgun (WGS) entry which is preliminary data.</text>
</comment>
<evidence type="ECO:0000259" key="3">
    <source>
        <dbReference type="PROSITE" id="PS50902"/>
    </source>
</evidence>
<gene>
    <name evidence="4" type="ORF">D1639_03765</name>
</gene>
<dbReference type="Pfam" id="PF19583">
    <property type="entry name" value="ODP"/>
    <property type="match status" value="1"/>
</dbReference>
<proteinExistence type="inferred from homology"/>
<dbReference type="SUPFAM" id="SSF56281">
    <property type="entry name" value="Metallo-hydrolase/oxidoreductase"/>
    <property type="match status" value="1"/>
</dbReference>